<name>A0AAV4T3K0_9ARAC</name>
<protein>
    <submittedName>
        <fullName evidence="2">Uncharacterized protein</fullName>
    </submittedName>
</protein>
<sequence>MKRGKEMEIKKKNKKRKAPTLEAIILKGNITFLQKKIRTASGGRRKEKKRKKGKCTIQPQKRTGSSILCAASGKANFGEDWVNICKEFAKKEHCFLTNGHLF</sequence>
<feature type="region of interest" description="Disordered" evidence="1">
    <location>
        <begin position="38"/>
        <end position="59"/>
    </location>
</feature>
<evidence type="ECO:0000313" key="3">
    <source>
        <dbReference type="Proteomes" id="UP001054837"/>
    </source>
</evidence>
<keyword evidence="3" id="KW-1185">Reference proteome</keyword>
<evidence type="ECO:0000313" key="2">
    <source>
        <dbReference type="EMBL" id="GIY41228.1"/>
    </source>
</evidence>
<accession>A0AAV4T3K0</accession>
<comment type="caution">
    <text evidence="2">The sequence shown here is derived from an EMBL/GenBank/DDBJ whole genome shotgun (WGS) entry which is preliminary data.</text>
</comment>
<dbReference type="AlphaFoldDB" id="A0AAV4T3K0"/>
<reference evidence="2 3" key="1">
    <citation type="submission" date="2021-06" db="EMBL/GenBank/DDBJ databases">
        <title>Caerostris darwini draft genome.</title>
        <authorList>
            <person name="Kono N."/>
            <person name="Arakawa K."/>
        </authorList>
    </citation>
    <scope>NUCLEOTIDE SEQUENCE [LARGE SCALE GENOMIC DNA]</scope>
</reference>
<dbReference type="Proteomes" id="UP001054837">
    <property type="component" value="Unassembled WGS sequence"/>
</dbReference>
<organism evidence="2 3">
    <name type="scientific">Caerostris darwini</name>
    <dbReference type="NCBI Taxonomy" id="1538125"/>
    <lineage>
        <taxon>Eukaryota</taxon>
        <taxon>Metazoa</taxon>
        <taxon>Ecdysozoa</taxon>
        <taxon>Arthropoda</taxon>
        <taxon>Chelicerata</taxon>
        <taxon>Arachnida</taxon>
        <taxon>Araneae</taxon>
        <taxon>Araneomorphae</taxon>
        <taxon>Entelegynae</taxon>
        <taxon>Araneoidea</taxon>
        <taxon>Araneidae</taxon>
        <taxon>Caerostris</taxon>
    </lineage>
</organism>
<gene>
    <name evidence="2" type="ORF">CDAR_574091</name>
</gene>
<feature type="compositionally biased region" description="Basic residues" evidence="1">
    <location>
        <begin position="38"/>
        <end position="54"/>
    </location>
</feature>
<proteinExistence type="predicted"/>
<dbReference type="EMBL" id="BPLQ01009039">
    <property type="protein sequence ID" value="GIY41228.1"/>
    <property type="molecule type" value="Genomic_DNA"/>
</dbReference>
<evidence type="ECO:0000256" key="1">
    <source>
        <dbReference type="SAM" id="MobiDB-lite"/>
    </source>
</evidence>